<proteinExistence type="predicted"/>
<comment type="caution">
    <text evidence="7">The sequence shown here is derived from an EMBL/GenBank/DDBJ whole genome shotgun (WGS) entry which is preliminary data.</text>
</comment>
<evidence type="ECO:0000256" key="1">
    <source>
        <dbReference type="ARBA" id="ARBA00022801"/>
    </source>
</evidence>
<dbReference type="Gene3D" id="3.40.50.180">
    <property type="entry name" value="Methylesterase CheB, C-terminal domain"/>
    <property type="match status" value="1"/>
</dbReference>
<evidence type="ECO:0000256" key="5">
    <source>
        <dbReference type="SAM" id="MobiDB-lite"/>
    </source>
</evidence>
<keyword evidence="8" id="KW-1185">Reference proteome</keyword>
<feature type="compositionally biased region" description="Polar residues" evidence="5">
    <location>
        <begin position="15"/>
        <end position="29"/>
    </location>
</feature>
<feature type="region of interest" description="Disordered" evidence="5">
    <location>
        <begin position="131"/>
        <end position="155"/>
    </location>
</feature>
<gene>
    <name evidence="7" type="ORF">FPZ47_24735</name>
</gene>
<evidence type="ECO:0000313" key="7">
    <source>
        <dbReference type="EMBL" id="TVS82921.1"/>
    </source>
</evidence>
<feature type="domain" description="CheB-type methylesterase" evidence="6">
    <location>
        <begin position="46"/>
        <end position="135"/>
    </location>
</feature>
<evidence type="ECO:0000256" key="2">
    <source>
        <dbReference type="ARBA" id="ARBA00039140"/>
    </source>
</evidence>
<feature type="region of interest" description="Disordered" evidence="5">
    <location>
        <begin position="1"/>
        <end position="29"/>
    </location>
</feature>
<organism evidence="7 8">
    <name type="scientific">Mycobacterium helveticum</name>
    <dbReference type="NCBI Taxonomy" id="2592811"/>
    <lineage>
        <taxon>Bacteria</taxon>
        <taxon>Bacillati</taxon>
        <taxon>Actinomycetota</taxon>
        <taxon>Actinomycetes</taxon>
        <taxon>Mycobacteriales</taxon>
        <taxon>Mycobacteriaceae</taxon>
        <taxon>Mycobacterium</taxon>
    </lineage>
</organism>
<reference evidence="7 8" key="1">
    <citation type="submission" date="2019-07" db="EMBL/GenBank/DDBJ databases">
        <title>New Mycobacterium species.</title>
        <authorList>
            <person name="Tortoli E."/>
            <person name="Ghielmetti G."/>
            <person name="Friedel U."/>
            <person name="Trovato A."/>
        </authorList>
    </citation>
    <scope>NUCLEOTIDE SEQUENCE [LARGE SCALE GENOMIC DNA]</scope>
    <source>
        <strain evidence="7 8">16-83</strain>
    </source>
</reference>
<evidence type="ECO:0000256" key="3">
    <source>
        <dbReference type="ARBA" id="ARBA00048267"/>
    </source>
</evidence>
<feature type="compositionally biased region" description="Basic residues" evidence="5">
    <location>
        <begin position="1"/>
        <end position="10"/>
    </location>
</feature>
<protein>
    <recommendedName>
        <fullName evidence="2">protein-glutamate methylesterase</fullName>
        <ecNumber evidence="2">3.1.1.61</ecNumber>
    </recommendedName>
</protein>
<dbReference type="PANTHER" id="PTHR42872:SF6">
    <property type="entry name" value="PROTEIN-GLUTAMATE METHYLESTERASE_PROTEIN-GLUTAMINE GLUTAMINASE"/>
    <property type="match status" value="1"/>
</dbReference>
<dbReference type="InterPro" id="IPR000673">
    <property type="entry name" value="Sig_transdc_resp-reg_Me-estase"/>
</dbReference>
<dbReference type="GO" id="GO:0006935">
    <property type="term" value="P:chemotaxis"/>
    <property type="evidence" value="ECO:0007669"/>
    <property type="project" value="InterPro"/>
</dbReference>
<dbReference type="PANTHER" id="PTHR42872">
    <property type="entry name" value="PROTEIN-GLUTAMATE METHYLESTERASE/PROTEIN-GLUTAMINE GLUTAMINASE"/>
    <property type="match status" value="1"/>
</dbReference>
<dbReference type="EMBL" id="VMQU01000166">
    <property type="protein sequence ID" value="TVS82921.1"/>
    <property type="molecule type" value="Genomic_DNA"/>
</dbReference>
<sequence length="155" mass="16536">MAPARRRRPPRATGKSWNPDTSTSQARTAGCWSTSTAWCCPGGGENGHRPAIDALFRSVAPAFGPRAVGVLLSGCSTTECSAWPRSARGGTAIGQTPEDELFPAMPTNARAAGVPDRQAAASDIGAVLKELSDHEIEDPARSPTRRWPRWTSRVR</sequence>
<dbReference type="Pfam" id="PF01339">
    <property type="entry name" value="CheB_methylest"/>
    <property type="match status" value="1"/>
</dbReference>
<comment type="caution">
    <text evidence="4">Lacks conserved residue(s) required for the propagation of feature annotation.</text>
</comment>
<dbReference type="GO" id="GO:0005737">
    <property type="term" value="C:cytoplasm"/>
    <property type="evidence" value="ECO:0007669"/>
    <property type="project" value="InterPro"/>
</dbReference>
<dbReference type="SUPFAM" id="SSF52738">
    <property type="entry name" value="Methylesterase CheB, C-terminal domain"/>
    <property type="match status" value="1"/>
</dbReference>
<accession>A0A557XBP3</accession>
<dbReference type="GO" id="GO:0000156">
    <property type="term" value="F:phosphorelay response regulator activity"/>
    <property type="evidence" value="ECO:0007669"/>
    <property type="project" value="InterPro"/>
</dbReference>
<feature type="compositionally biased region" description="Basic residues" evidence="5">
    <location>
        <begin position="143"/>
        <end position="155"/>
    </location>
</feature>
<feature type="compositionally biased region" description="Basic and acidic residues" evidence="5">
    <location>
        <begin position="131"/>
        <end position="140"/>
    </location>
</feature>
<evidence type="ECO:0000259" key="6">
    <source>
        <dbReference type="PROSITE" id="PS50122"/>
    </source>
</evidence>
<dbReference type="GO" id="GO:0008984">
    <property type="term" value="F:protein-glutamate methylesterase activity"/>
    <property type="evidence" value="ECO:0007669"/>
    <property type="project" value="UniProtKB-EC"/>
</dbReference>
<comment type="catalytic activity">
    <reaction evidence="3">
        <text>[protein]-L-glutamate 5-O-methyl ester + H2O = L-glutamyl-[protein] + methanol + H(+)</text>
        <dbReference type="Rhea" id="RHEA:23236"/>
        <dbReference type="Rhea" id="RHEA-COMP:10208"/>
        <dbReference type="Rhea" id="RHEA-COMP:10311"/>
        <dbReference type="ChEBI" id="CHEBI:15377"/>
        <dbReference type="ChEBI" id="CHEBI:15378"/>
        <dbReference type="ChEBI" id="CHEBI:17790"/>
        <dbReference type="ChEBI" id="CHEBI:29973"/>
        <dbReference type="ChEBI" id="CHEBI:82795"/>
        <dbReference type="EC" id="3.1.1.61"/>
    </reaction>
</comment>
<name>A0A557XBP3_9MYCO</name>
<dbReference type="InterPro" id="IPR035909">
    <property type="entry name" value="CheB_C"/>
</dbReference>
<dbReference type="EC" id="3.1.1.61" evidence="2"/>
<dbReference type="PROSITE" id="PS50122">
    <property type="entry name" value="CHEB"/>
    <property type="match status" value="1"/>
</dbReference>
<keyword evidence="1" id="KW-0378">Hydrolase</keyword>
<evidence type="ECO:0000313" key="8">
    <source>
        <dbReference type="Proteomes" id="UP000320513"/>
    </source>
</evidence>
<evidence type="ECO:0000256" key="4">
    <source>
        <dbReference type="PROSITE-ProRule" id="PRU00050"/>
    </source>
</evidence>
<dbReference type="AlphaFoldDB" id="A0A557XBP3"/>
<dbReference type="Proteomes" id="UP000320513">
    <property type="component" value="Unassembled WGS sequence"/>
</dbReference>